<dbReference type="GO" id="GO:0009236">
    <property type="term" value="P:cobalamin biosynthetic process"/>
    <property type="evidence" value="ECO:0007669"/>
    <property type="project" value="UniProtKB-UniPathway"/>
</dbReference>
<dbReference type="Pfam" id="PF02571">
    <property type="entry name" value="CbiJ"/>
    <property type="match status" value="1"/>
</dbReference>
<evidence type="ECO:0000256" key="3">
    <source>
        <dbReference type="ARBA" id="ARBA00022603"/>
    </source>
</evidence>
<dbReference type="EMBL" id="FNPG01000033">
    <property type="protein sequence ID" value="SDY74875.1"/>
    <property type="molecule type" value="Genomic_DNA"/>
</dbReference>
<keyword evidence="3 8" id="KW-0489">Methyltransferase</keyword>
<protein>
    <submittedName>
        <fullName evidence="8">Precorrin-6Y C5,15-methyltransferase (Decarboxylating)</fullName>
    </submittedName>
</protein>
<dbReference type="Pfam" id="PF00590">
    <property type="entry name" value="TP_methylase"/>
    <property type="match status" value="1"/>
</dbReference>
<dbReference type="InterPro" id="IPR029063">
    <property type="entry name" value="SAM-dependent_MTases_sf"/>
</dbReference>
<reference evidence="8 9" key="1">
    <citation type="submission" date="2016-10" db="EMBL/GenBank/DDBJ databases">
        <authorList>
            <person name="de Groot N.N."/>
        </authorList>
    </citation>
    <scope>NUCLEOTIDE SEQUENCE [LARGE SCALE GENOMIC DNA]</scope>
    <source>
        <strain evidence="8 9">DSM 14045</strain>
    </source>
</reference>
<dbReference type="GO" id="GO:0032259">
    <property type="term" value="P:methylation"/>
    <property type="evidence" value="ECO:0007669"/>
    <property type="project" value="UniProtKB-KW"/>
</dbReference>
<dbReference type="Pfam" id="PF13847">
    <property type="entry name" value="Methyltransf_31"/>
    <property type="match status" value="1"/>
</dbReference>
<dbReference type="PROSITE" id="PS51014">
    <property type="entry name" value="COBK_CBIJ"/>
    <property type="match status" value="1"/>
</dbReference>
<dbReference type="InterPro" id="IPR014008">
    <property type="entry name" value="Cbl_synth_MTase_CbiT"/>
</dbReference>
<feature type="domain" description="Methyltransferase" evidence="7">
    <location>
        <begin position="596"/>
        <end position="737"/>
    </location>
</feature>
<dbReference type="GO" id="GO:0008276">
    <property type="term" value="F:protein methyltransferase activity"/>
    <property type="evidence" value="ECO:0007669"/>
    <property type="project" value="InterPro"/>
</dbReference>
<gene>
    <name evidence="8" type="ORF">SAMN02910414_02290</name>
</gene>
<dbReference type="SUPFAM" id="SSF53335">
    <property type="entry name" value="S-adenosyl-L-methionine-dependent methyltransferases"/>
    <property type="match status" value="1"/>
</dbReference>
<dbReference type="GO" id="GO:0016994">
    <property type="term" value="F:precorrin-6A reductase activity"/>
    <property type="evidence" value="ECO:0007669"/>
    <property type="project" value="InterPro"/>
</dbReference>
<sequence length="777" mass="89416">MNNEYEIVIFSGTTEGRMLSEFLVKNKIKHIVYVATEYGKMVMERNEYALVFDQRLDKNQMIDMFNKNQIKVVIDSTHPYAKIVTENIKKATRECNIKYIRLKRAEENVIKKYQNNRHIHFFDTINDCVESLKKTSGNILLTTGSKDLHKFCCNENIKDRLIVRVLPGKESIEICDQSGIKKNRIIAIQGPFSYEMNCFFIKNYDIKIMVSKESGKVGGFDDKIKSSIDSNIDIYIIKRPKEEGKTFEEVVVFLSQELNVKLSEEQETQINKEIQNNMLDSLYSQETTKTPESSQDLNKKVNFDITLAGIGVGAEKFIINELKNKIEEADIILGAKRMIDDFTPKIEKKPYYSPNDIISYLKKISYLDNSTSSKRVSELGDDSIFNKEKSLDNSSFQREKTYKVVVLFSGDVGFYSGCYLLKDALEKEKDKLSFNLKVLPGISSIVYMASKCYTTWHDAKILSIHGRYDEIYGDNEILENIKYNKKTFMIVSGKQDVKKIGQLIIDADDKYFHAKDIEITIGYNLSYPDEIVKKCKAQDCLKVEKEGLYVLYIENKACAKHINAPMLKDSAFIRDKIPMTKEEIRHIVINKLQLKEDSIFFDIGGGTGSISIEAAMLDRNIKVFTFENNVEAVRLIEKNIEHFGRKNVKVIEGIFPEIMMNKPNDSDSITNECRNYIIKNKNRITSAFIGGTRGRLLEMIEYLYSLNNTMKICITAVTLESINQVMEIIKKSQESNMITDVDISQISYSKVKKIGNYNMFKAENPIMIFTFSFKSKE</sequence>
<keyword evidence="2" id="KW-0169">Cobalamin biosynthesis</keyword>
<dbReference type="InterPro" id="IPR035996">
    <property type="entry name" value="4pyrrol_Methylase_sf"/>
</dbReference>
<evidence type="ECO:0000259" key="7">
    <source>
        <dbReference type="Pfam" id="PF13847"/>
    </source>
</evidence>
<keyword evidence="9" id="KW-1185">Reference proteome</keyword>
<evidence type="ECO:0000259" key="6">
    <source>
        <dbReference type="Pfam" id="PF00590"/>
    </source>
</evidence>
<dbReference type="InterPro" id="IPR012818">
    <property type="entry name" value="CbiE"/>
</dbReference>
<evidence type="ECO:0000313" key="8">
    <source>
        <dbReference type="EMBL" id="SDY74875.1"/>
    </source>
</evidence>
<comment type="pathway">
    <text evidence="1">Cofactor biosynthesis; adenosylcobalamin biosynthesis.</text>
</comment>
<dbReference type="OrthoDB" id="9780707at2"/>
<dbReference type="NCBIfam" id="TIGR02469">
    <property type="entry name" value="CbiT"/>
    <property type="match status" value="1"/>
</dbReference>
<dbReference type="Gene3D" id="3.40.1010.10">
    <property type="entry name" value="Cobalt-precorrin-4 Transmethylase, Domain 1"/>
    <property type="match status" value="1"/>
</dbReference>
<dbReference type="InterPro" id="IPR014777">
    <property type="entry name" value="4pyrrole_Mease_sub1"/>
</dbReference>
<dbReference type="Proteomes" id="UP000183918">
    <property type="component" value="Unassembled WGS sequence"/>
</dbReference>
<keyword evidence="4 8" id="KW-0808">Transferase</keyword>
<dbReference type="NCBIfam" id="TIGR00715">
    <property type="entry name" value="precor6x_red"/>
    <property type="match status" value="1"/>
</dbReference>
<dbReference type="STRING" id="1122142.SAMN02910414_02290"/>
<dbReference type="InterPro" id="IPR050714">
    <property type="entry name" value="Cobalamin_biosynth_MTase"/>
</dbReference>
<accession>A0A1H3MFN6</accession>
<name>A0A1H3MFN6_9FIRM</name>
<keyword evidence="5" id="KW-0949">S-adenosyl-L-methionine</keyword>
<proteinExistence type="predicted"/>
<dbReference type="Gene3D" id="3.40.50.150">
    <property type="entry name" value="Vaccinia Virus protein VP39"/>
    <property type="match status" value="1"/>
</dbReference>
<evidence type="ECO:0000256" key="5">
    <source>
        <dbReference type="ARBA" id="ARBA00022691"/>
    </source>
</evidence>
<dbReference type="PANTHER" id="PTHR43182:SF1">
    <property type="entry name" value="COBALT-PRECORRIN-7 C(5)-METHYLTRANSFERASE"/>
    <property type="match status" value="1"/>
</dbReference>
<dbReference type="PANTHER" id="PTHR43182">
    <property type="entry name" value="COBALT-PRECORRIN-6B C(15)-METHYLTRANSFERASE (DECARBOXYLATING)"/>
    <property type="match status" value="1"/>
</dbReference>
<dbReference type="UniPathway" id="UPA00148"/>
<dbReference type="SUPFAM" id="SSF53790">
    <property type="entry name" value="Tetrapyrrole methylase"/>
    <property type="match status" value="1"/>
</dbReference>
<dbReference type="InterPro" id="IPR003723">
    <property type="entry name" value="Precorrin-6x_reduct"/>
</dbReference>
<organism evidence="8 9">
    <name type="scientific">Lachnobacterium bovis DSM 14045</name>
    <dbReference type="NCBI Taxonomy" id="1122142"/>
    <lineage>
        <taxon>Bacteria</taxon>
        <taxon>Bacillati</taxon>
        <taxon>Bacillota</taxon>
        <taxon>Clostridia</taxon>
        <taxon>Lachnospirales</taxon>
        <taxon>Lachnospiraceae</taxon>
        <taxon>Lachnobacterium</taxon>
    </lineage>
</organism>
<dbReference type="InterPro" id="IPR025714">
    <property type="entry name" value="Methyltranfer_dom"/>
</dbReference>
<evidence type="ECO:0000256" key="1">
    <source>
        <dbReference type="ARBA" id="ARBA00004953"/>
    </source>
</evidence>
<evidence type="ECO:0000256" key="4">
    <source>
        <dbReference type="ARBA" id="ARBA00022679"/>
    </source>
</evidence>
<evidence type="ECO:0000313" key="9">
    <source>
        <dbReference type="Proteomes" id="UP000183918"/>
    </source>
</evidence>
<evidence type="ECO:0000256" key="2">
    <source>
        <dbReference type="ARBA" id="ARBA00022573"/>
    </source>
</evidence>
<dbReference type="RefSeq" id="WP_074719026.1">
    <property type="nucleotide sequence ID" value="NZ_FNPG01000033.1"/>
</dbReference>
<dbReference type="CDD" id="cd11644">
    <property type="entry name" value="Precorrin-6Y-MT"/>
    <property type="match status" value="1"/>
</dbReference>
<dbReference type="AlphaFoldDB" id="A0A1H3MFN6"/>
<feature type="domain" description="Tetrapyrrole methylase" evidence="6">
    <location>
        <begin position="305"/>
        <end position="538"/>
    </location>
</feature>
<dbReference type="InterPro" id="IPR000878">
    <property type="entry name" value="4pyrrol_Mease"/>
</dbReference>